<name>A0A2K4W6L0_9PSED</name>
<dbReference type="AlphaFoldDB" id="A0A2K4W6L0"/>
<proteinExistence type="predicted"/>
<evidence type="ECO:0000313" key="1">
    <source>
        <dbReference type="EMBL" id="SOS31535.1"/>
    </source>
</evidence>
<reference evidence="1 2" key="1">
    <citation type="submission" date="2017-11" db="EMBL/GenBank/DDBJ databases">
        <authorList>
            <person name="Han C.G."/>
        </authorList>
    </citation>
    <scope>NUCLEOTIDE SEQUENCE [LARGE SCALE GENOMIC DNA]</scope>
    <source>
        <strain evidence="1">CFBP6411</strain>
    </source>
</reference>
<accession>A0A2K4W6L0</accession>
<evidence type="ECO:0000313" key="2">
    <source>
        <dbReference type="Proteomes" id="UP000238093"/>
    </source>
</evidence>
<organism evidence="1 2">
    <name type="scientific">Pseudomonas syringae group genomosp. 3</name>
    <dbReference type="NCBI Taxonomy" id="251701"/>
    <lineage>
        <taxon>Bacteria</taxon>
        <taxon>Pseudomonadati</taxon>
        <taxon>Pseudomonadota</taxon>
        <taxon>Gammaproteobacteria</taxon>
        <taxon>Pseudomonadales</taxon>
        <taxon>Pseudomonadaceae</taxon>
        <taxon>Pseudomonas</taxon>
    </lineage>
</organism>
<sequence>MLRAKTYYLSDEPGINHDGFRKGLGSVQF</sequence>
<protein>
    <submittedName>
        <fullName evidence="1">Uncharacterized protein</fullName>
    </submittedName>
</protein>
<dbReference type="EMBL" id="LT963408">
    <property type="protein sequence ID" value="SOS31535.1"/>
    <property type="molecule type" value="Genomic_DNA"/>
</dbReference>
<dbReference type="Proteomes" id="UP000238093">
    <property type="component" value="Chromosome I"/>
</dbReference>
<gene>
    <name evidence="1" type="ORF">CFBP6411_00165</name>
</gene>